<evidence type="ECO:0000313" key="2">
    <source>
        <dbReference type="Proteomes" id="UP000776700"/>
    </source>
</evidence>
<name>A0A921SZY7_9FIRM</name>
<sequence>DDNTCRKIKLNMVQETRVTELGHFIPNLLNENSINIINYSVLDDSHKFLIAVYKNNRVNKINLKSFSGNRRILKNAYNKNQDLLDLITLKEDSKLKLTTEKTSVEVDTKKLRETNSRAATGVYVTRKGEAKQVEVI</sequence>
<gene>
    <name evidence="1" type="ORF">K8V90_08400</name>
</gene>
<protein>
    <submittedName>
        <fullName evidence="1">Uncharacterized protein</fullName>
    </submittedName>
</protein>
<evidence type="ECO:0000313" key="1">
    <source>
        <dbReference type="EMBL" id="HJG97104.1"/>
    </source>
</evidence>
<dbReference type="Gene3D" id="2.120.10.90">
    <property type="entry name" value="DNA gyrase/topoisomerase IV, subunit A, C-terminal"/>
    <property type="match status" value="1"/>
</dbReference>
<reference evidence="1" key="1">
    <citation type="journal article" date="2021" name="PeerJ">
        <title>Extensive microbial diversity within the chicken gut microbiome revealed by metagenomics and culture.</title>
        <authorList>
            <person name="Gilroy R."/>
            <person name="Ravi A."/>
            <person name="Getino M."/>
            <person name="Pursley I."/>
            <person name="Horton D.L."/>
            <person name="Alikhan N.F."/>
            <person name="Baker D."/>
            <person name="Gharbi K."/>
            <person name="Hall N."/>
            <person name="Watson M."/>
            <person name="Adriaenssens E.M."/>
            <person name="Foster-Nyarko E."/>
            <person name="Jarju S."/>
            <person name="Secka A."/>
            <person name="Antonio M."/>
            <person name="Oren A."/>
            <person name="Chaudhuri R.R."/>
            <person name="La Ragione R."/>
            <person name="Hildebrand F."/>
            <person name="Pallen M.J."/>
        </authorList>
    </citation>
    <scope>NUCLEOTIDE SEQUENCE</scope>
    <source>
        <strain evidence="1">1277</strain>
    </source>
</reference>
<accession>A0A921SZY7</accession>
<dbReference type="SUPFAM" id="SSF101904">
    <property type="entry name" value="GyrA/ParC C-terminal domain-like"/>
    <property type="match status" value="1"/>
</dbReference>
<reference evidence="1" key="2">
    <citation type="submission" date="2021-09" db="EMBL/GenBank/DDBJ databases">
        <authorList>
            <person name="Gilroy R."/>
        </authorList>
    </citation>
    <scope>NUCLEOTIDE SEQUENCE</scope>
    <source>
        <strain evidence="1">1277</strain>
    </source>
</reference>
<dbReference type="InterPro" id="IPR035516">
    <property type="entry name" value="Gyrase/topoIV_suA_C"/>
</dbReference>
<dbReference type="AlphaFoldDB" id="A0A921SZY7"/>
<proteinExistence type="predicted"/>
<comment type="caution">
    <text evidence="1">The sequence shown here is derived from an EMBL/GenBank/DDBJ whole genome shotgun (WGS) entry which is preliminary data.</text>
</comment>
<dbReference type="EMBL" id="DYUB01000261">
    <property type="protein sequence ID" value="HJG97104.1"/>
    <property type="molecule type" value="Genomic_DNA"/>
</dbReference>
<dbReference type="Proteomes" id="UP000776700">
    <property type="component" value="Unassembled WGS sequence"/>
</dbReference>
<organism evidence="1 2">
    <name type="scientific">Romboutsia timonensis</name>
    <dbReference type="NCBI Taxonomy" id="1776391"/>
    <lineage>
        <taxon>Bacteria</taxon>
        <taxon>Bacillati</taxon>
        <taxon>Bacillota</taxon>
        <taxon>Clostridia</taxon>
        <taxon>Peptostreptococcales</taxon>
        <taxon>Peptostreptococcaceae</taxon>
        <taxon>Romboutsia</taxon>
    </lineage>
</organism>
<feature type="non-terminal residue" evidence="1">
    <location>
        <position position="1"/>
    </location>
</feature>